<proteinExistence type="predicted"/>
<dbReference type="Proteomes" id="UP000486760">
    <property type="component" value="Unassembled WGS sequence"/>
</dbReference>
<reference evidence="2 3" key="1">
    <citation type="submission" date="2019-08" db="EMBL/GenBank/DDBJ databases">
        <title>Bioinformatics analysis of the strain L3 and L5.</title>
        <authorList>
            <person name="Li X."/>
        </authorList>
    </citation>
    <scope>NUCLEOTIDE SEQUENCE [LARGE SCALE GENOMIC DNA]</scope>
    <source>
        <strain evidence="2 3">L5</strain>
    </source>
</reference>
<gene>
    <name evidence="2" type="ORF">F0A17_02220</name>
</gene>
<evidence type="ECO:0000313" key="2">
    <source>
        <dbReference type="EMBL" id="KAA0014485.1"/>
    </source>
</evidence>
<feature type="domain" description="HTH cro/C1-type" evidence="1">
    <location>
        <begin position="30"/>
        <end position="67"/>
    </location>
</feature>
<sequence>MKPPLSHSFPRFLGLFRLDAVLRESIDDVTVTETALRLGMTRAALYRILKGSAGISADMALRLERALAS</sequence>
<dbReference type="Pfam" id="PF01381">
    <property type="entry name" value="HTH_3"/>
    <property type="match status" value="1"/>
</dbReference>
<dbReference type="SUPFAM" id="SSF47413">
    <property type="entry name" value="lambda repressor-like DNA-binding domains"/>
    <property type="match status" value="1"/>
</dbReference>
<organism evidence="2 3">
    <name type="scientific">Billgrantia pellis</name>
    <dbReference type="NCBI Taxonomy" id="2606936"/>
    <lineage>
        <taxon>Bacteria</taxon>
        <taxon>Pseudomonadati</taxon>
        <taxon>Pseudomonadota</taxon>
        <taxon>Gammaproteobacteria</taxon>
        <taxon>Oceanospirillales</taxon>
        <taxon>Halomonadaceae</taxon>
        <taxon>Billgrantia</taxon>
    </lineage>
</organism>
<comment type="caution">
    <text evidence="2">The sequence shown here is derived from an EMBL/GenBank/DDBJ whole genome shotgun (WGS) entry which is preliminary data.</text>
</comment>
<accession>A0A7V7G2Q6</accession>
<protein>
    <submittedName>
        <fullName evidence="2">Helix-turn-helix domain-containing protein</fullName>
    </submittedName>
</protein>
<keyword evidence="3" id="KW-1185">Reference proteome</keyword>
<dbReference type="EMBL" id="VTPY01000001">
    <property type="protein sequence ID" value="KAA0014485.1"/>
    <property type="molecule type" value="Genomic_DNA"/>
</dbReference>
<dbReference type="GO" id="GO:0003677">
    <property type="term" value="F:DNA binding"/>
    <property type="evidence" value="ECO:0007669"/>
    <property type="project" value="InterPro"/>
</dbReference>
<evidence type="ECO:0000259" key="1">
    <source>
        <dbReference type="Pfam" id="PF01381"/>
    </source>
</evidence>
<name>A0A7V7G2Q6_9GAMM</name>
<dbReference type="RefSeq" id="WP_149326695.1">
    <property type="nucleotide sequence ID" value="NZ_VTPY01000001.1"/>
</dbReference>
<dbReference type="InterPro" id="IPR001387">
    <property type="entry name" value="Cro/C1-type_HTH"/>
</dbReference>
<dbReference type="InterPro" id="IPR010982">
    <property type="entry name" value="Lambda_DNA-bd_dom_sf"/>
</dbReference>
<dbReference type="AlphaFoldDB" id="A0A7V7G2Q6"/>
<dbReference type="Gene3D" id="1.10.260.40">
    <property type="entry name" value="lambda repressor-like DNA-binding domains"/>
    <property type="match status" value="1"/>
</dbReference>
<evidence type="ECO:0000313" key="3">
    <source>
        <dbReference type="Proteomes" id="UP000486760"/>
    </source>
</evidence>